<feature type="transmembrane region" description="Helical" evidence="12">
    <location>
        <begin position="323"/>
        <end position="344"/>
    </location>
</feature>
<accession>A0A940PA25</accession>
<dbReference type="GO" id="GO:1902600">
    <property type="term" value="P:proton transmembrane transport"/>
    <property type="evidence" value="ECO:0007669"/>
    <property type="project" value="InterPro"/>
</dbReference>
<sequence>MNFLLTLALILILTKLADSLAIKVGLPSVLGSLLVGILVGPAVFGIVQQSEGIHLFAEIGVILLMFLAGLECDLKTLKKYFTPSLIVGLLGVFVPFVSFYIASTIMGFSTMSALFIGLIFGATSLSITIQVLKELHYVKTKEGALVIGAVVLDDIIVIILLNIVLNSSVSAGESKPLWVMLVSNVLFFIFIFAFHKLLMPPILKLFKKMKAPERNLGLGLALCFGFSYLAAFIGMSDIIGAFFAGVIISQTNIGHMLERKVESLTLSLFAPVFFVSIGLNVSFSSLSSNIALIVIFSVLAVITKFVGGYMGARASRFDRDSSAIVGTSLISRGEMALILVSLGLESKLISLDIYGALVLVVIITTILAPVILKTLIQRVVAKREANGLPSTSLDSHEAEHASEPEASSTM</sequence>
<dbReference type="AlphaFoldDB" id="A0A940PA25"/>
<dbReference type="GO" id="GO:0016020">
    <property type="term" value="C:membrane"/>
    <property type="evidence" value="ECO:0007669"/>
    <property type="project" value="UniProtKB-SubCell"/>
</dbReference>
<keyword evidence="10" id="KW-0739">Sodium transport</keyword>
<evidence type="ECO:0000256" key="10">
    <source>
        <dbReference type="ARBA" id="ARBA00023201"/>
    </source>
</evidence>
<keyword evidence="9 12" id="KW-0472">Membrane</keyword>
<keyword evidence="6 12" id="KW-1133">Transmembrane helix</keyword>
<keyword evidence="7" id="KW-0915">Sodium</keyword>
<keyword evidence="15" id="KW-1185">Reference proteome</keyword>
<feature type="transmembrane region" description="Helical" evidence="12">
    <location>
        <begin position="29"/>
        <end position="47"/>
    </location>
</feature>
<evidence type="ECO:0000256" key="7">
    <source>
        <dbReference type="ARBA" id="ARBA00023053"/>
    </source>
</evidence>
<evidence type="ECO:0000256" key="9">
    <source>
        <dbReference type="ARBA" id="ARBA00023136"/>
    </source>
</evidence>
<feature type="region of interest" description="Disordered" evidence="11">
    <location>
        <begin position="389"/>
        <end position="410"/>
    </location>
</feature>
<keyword evidence="5 12" id="KW-0812">Transmembrane</keyword>
<feature type="transmembrane region" description="Helical" evidence="12">
    <location>
        <begin position="356"/>
        <end position="376"/>
    </location>
</feature>
<dbReference type="PANTHER" id="PTHR43562">
    <property type="entry name" value="NAPA-TYPE SODIUM/HYDROGEN ANTIPORTER"/>
    <property type="match status" value="1"/>
</dbReference>
<evidence type="ECO:0000256" key="11">
    <source>
        <dbReference type="SAM" id="MobiDB-lite"/>
    </source>
</evidence>
<feature type="transmembrane region" description="Helical" evidence="12">
    <location>
        <begin position="289"/>
        <end position="311"/>
    </location>
</feature>
<evidence type="ECO:0000256" key="1">
    <source>
        <dbReference type="ARBA" id="ARBA00004141"/>
    </source>
</evidence>
<feature type="transmembrane region" description="Helical" evidence="12">
    <location>
        <begin position="144"/>
        <end position="165"/>
    </location>
</feature>
<dbReference type="PRINTS" id="PR00173">
    <property type="entry name" value="EDTRNSPORT"/>
</dbReference>
<feature type="transmembrane region" description="Helical" evidence="12">
    <location>
        <begin position="264"/>
        <end position="283"/>
    </location>
</feature>
<comment type="subcellular location">
    <subcellularLocation>
        <location evidence="1">Membrane</location>
        <topology evidence="1">Multi-pass membrane protein</topology>
    </subcellularLocation>
</comment>
<dbReference type="InterPro" id="IPR038770">
    <property type="entry name" value="Na+/solute_symporter_sf"/>
</dbReference>
<evidence type="ECO:0000256" key="5">
    <source>
        <dbReference type="ARBA" id="ARBA00022692"/>
    </source>
</evidence>
<feature type="transmembrane region" description="Helical" evidence="12">
    <location>
        <begin position="113"/>
        <end position="132"/>
    </location>
</feature>
<organism evidence="14 15">
    <name type="scientific">Vagococcus allomyrinae</name>
    <dbReference type="NCBI Taxonomy" id="2794353"/>
    <lineage>
        <taxon>Bacteria</taxon>
        <taxon>Bacillati</taxon>
        <taxon>Bacillota</taxon>
        <taxon>Bacilli</taxon>
        <taxon>Lactobacillales</taxon>
        <taxon>Enterococcaceae</taxon>
        <taxon>Vagococcus</taxon>
    </lineage>
</organism>
<feature type="transmembrane region" description="Helical" evidence="12">
    <location>
        <begin position="52"/>
        <end position="68"/>
    </location>
</feature>
<feature type="domain" description="Cation/H+ exchanger transmembrane" evidence="13">
    <location>
        <begin position="10"/>
        <end position="376"/>
    </location>
</feature>
<protein>
    <submittedName>
        <fullName evidence="14">Cation:proton antiporter</fullName>
    </submittedName>
</protein>
<comment type="caution">
    <text evidence="14">The sequence shown here is derived from an EMBL/GenBank/DDBJ whole genome shotgun (WGS) entry which is preliminary data.</text>
</comment>
<evidence type="ECO:0000313" key="15">
    <source>
        <dbReference type="Proteomes" id="UP000674938"/>
    </source>
</evidence>
<feature type="compositionally biased region" description="Basic and acidic residues" evidence="11">
    <location>
        <begin position="394"/>
        <end position="403"/>
    </location>
</feature>
<gene>
    <name evidence="14" type="ORF">I6N95_09370</name>
</gene>
<feature type="transmembrane region" description="Helical" evidence="12">
    <location>
        <begin position="177"/>
        <end position="198"/>
    </location>
</feature>
<feature type="transmembrane region" description="Helical" evidence="12">
    <location>
        <begin position="80"/>
        <end position="101"/>
    </location>
</feature>
<evidence type="ECO:0000256" key="6">
    <source>
        <dbReference type="ARBA" id="ARBA00022989"/>
    </source>
</evidence>
<evidence type="ECO:0000256" key="8">
    <source>
        <dbReference type="ARBA" id="ARBA00023065"/>
    </source>
</evidence>
<keyword evidence="8" id="KW-0406">Ion transport</keyword>
<dbReference type="PANTHER" id="PTHR43562:SF3">
    <property type="entry name" value="SODIUM ION_PROTON EXCHANGER (EUROFUNG)"/>
    <property type="match status" value="1"/>
</dbReference>
<feature type="transmembrane region" description="Helical" evidence="12">
    <location>
        <begin position="218"/>
        <end position="243"/>
    </location>
</feature>
<dbReference type="GO" id="GO:0006814">
    <property type="term" value="P:sodium ion transport"/>
    <property type="evidence" value="ECO:0007669"/>
    <property type="project" value="UniProtKB-KW"/>
</dbReference>
<comment type="similarity">
    <text evidence="2">Belongs to the monovalent cation:proton antiporter 2 (CPA2) transporter (TC 2.A.37) family.</text>
</comment>
<dbReference type="Proteomes" id="UP000674938">
    <property type="component" value="Unassembled WGS sequence"/>
</dbReference>
<proteinExistence type="inferred from homology"/>
<dbReference type="RefSeq" id="WP_209526945.1">
    <property type="nucleotide sequence ID" value="NZ_JAEEGA010000005.1"/>
</dbReference>
<evidence type="ECO:0000313" key="14">
    <source>
        <dbReference type="EMBL" id="MBP1041214.1"/>
    </source>
</evidence>
<dbReference type="Gene3D" id="1.20.1530.20">
    <property type="match status" value="1"/>
</dbReference>
<evidence type="ECO:0000256" key="2">
    <source>
        <dbReference type="ARBA" id="ARBA00005551"/>
    </source>
</evidence>
<evidence type="ECO:0000256" key="12">
    <source>
        <dbReference type="SAM" id="Phobius"/>
    </source>
</evidence>
<reference evidence="14" key="1">
    <citation type="submission" date="2020-12" db="EMBL/GenBank/DDBJ databases">
        <title>Vagococcus allomyrinae sp. nov. and Enterococcus lavae sp. nov., isolated from the larvae of Allomyrina dichotoma.</title>
        <authorList>
            <person name="Lee S.D."/>
        </authorList>
    </citation>
    <scope>NUCLEOTIDE SEQUENCE</scope>
    <source>
        <strain evidence="14">BWB3-3</strain>
    </source>
</reference>
<keyword evidence="4" id="KW-0050">Antiport</keyword>
<evidence type="ECO:0000256" key="3">
    <source>
        <dbReference type="ARBA" id="ARBA00022448"/>
    </source>
</evidence>
<dbReference type="Pfam" id="PF00999">
    <property type="entry name" value="Na_H_Exchanger"/>
    <property type="match status" value="1"/>
</dbReference>
<name>A0A940PA25_9ENTE</name>
<dbReference type="EMBL" id="JAEEGA010000005">
    <property type="protein sequence ID" value="MBP1041214.1"/>
    <property type="molecule type" value="Genomic_DNA"/>
</dbReference>
<evidence type="ECO:0000256" key="4">
    <source>
        <dbReference type="ARBA" id="ARBA00022449"/>
    </source>
</evidence>
<evidence type="ECO:0000259" key="13">
    <source>
        <dbReference type="Pfam" id="PF00999"/>
    </source>
</evidence>
<dbReference type="InterPro" id="IPR006153">
    <property type="entry name" value="Cation/H_exchanger_TM"/>
</dbReference>
<keyword evidence="3" id="KW-0813">Transport</keyword>
<dbReference type="GO" id="GO:0015297">
    <property type="term" value="F:antiporter activity"/>
    <property type="evidence" value="ECO:0007669"/>
    <property type="project" value="UniProtKB-KW"/>
</dbReference>